<sequence length="282" mass="32029">MGTDINVNKNNTYAELYQDLNEGQRQALLAPTNCVLQVLAGPGTGKTKLLTAKVAYLLLHEKINPEKLIFTTFTRKAANEMKDRLSHVLQPYSADINGLFLGTFHSICFRILKNHGRQIGLDQVKLKYISENDSKKLLKEILENKDLGTDGSTYKEDRGRGLKVKLNDINFFKDYISKFTAKNRYSTEVPTKGKCDAVFLDVYDEYQRALSRACSVDDDHCLLYTSKLLTNNPSIGKQFDCVLVDEFQDTNLVQMDLMYKLARKNHLTIVGDPDQKESQLSK</sequence>
<dbReference type="GO" id="GO:0005634">
    <property type="term" value="C:nucleus"/>
    <property type="evidence" value="ECO:0007669"/>
    <property type="project" value="TreeGrafter"/>
</dbReference>
<evidence type="ECO:0000256" key="5">
    <source>
        <dbReference type="ARBA" id="ARBA00023125"/>
    </source>
</evidence>
<name>A0A9W6YVH7_AMBMO</name>
<dbReference type="InterPro" id="IPR027417">
    <property type="entry name" value="P-loop_NTPase"/>
</dbReference>
<dbReference type="GO" id="GO:0000725">
    <property type="term" value="P:recombinational repair"/>
    <property type="evidence" value="ECO:0007669"/>
    <property type="project" value="TreeGrafter"/>
</dbReference>
<dbReference type="Pfam" id="PF00580">
    <property type="entry name" value="UvrD-helicase"/>
    <property type="match status" value="1"/>
</dbReference>
<evidence type="ECO:0000256" key="1">
    <source>
        <dbReference type="ARBA" id="ARBA00022741"/>
    </source>
</evidence>
<evidence type="ECO:0000256" key="6">
    <source>
        <dbReference type="PROSITE-ProRule" id="PRU00560"/>
    </source>
</evidence>
<dbReference type="EMBL" id="BSXU01000914">
    <property type="protein sequence ID" value="GMG22090.1"/>
    <property type="molecule type" value="Genomic_DNA"/>
</dbReference>
<feature type="binding site" evidence="6">
    <location>
        <begin position="40"/>
        <end position="47"/>
    </location>
    <ligand>
        <name>ATP</name>
        <dbReference type="ChEBI" id="CHEBI:30616"/>
    </ligand>
</feature>
<accession>A0A9W6YVH7</accession>
<feature type="domain" description="UvrD-like helicase ATP-binding" evidence="7">
    <location>
        <begin position="19"/>
        <end position="282"/>
    </location>
</feature>
<dbReference type="GO" id="GO:0003677">
    <property type="term" value="F:DNA binding"/>
    <property type="evidence" value="ECO:0007669"/>
    <property type="project" value="UniProtKB-KW"/>
</dbReference>
<evidence type="ECO:0000313" key="8">
    <source>
        <dbReference type="EMBL" id="GMG22090.1"/>
    </source>
</evidence>
<dbReference type="PANTHER" id="PTHR11070:SF2">
    <property type="entry name" value="ATP-DEPENDENT DNA HELICASE SRS2"/>
    <property type="match status" value="1"/>
</dbReference>
<dbReference type="CDD" id="cd17932">
    <property type="entry name" value="DEXQc_UvrD"/>
    <property type="match status" value="1"/>
</dbReference>
<dbReference type="PANTHER" id="PTHR11070">
    <property type="entry name" value="UVRD / RECB / PCRA DNA HELICASE FAMILY MEMBER"/>
    <property type="match status" value="1"/>
</dbReference>
<dbReference type="Gene3D" id="1.10.10.160">
    <property type="match status" value="1"/>
</dbReference>
<evidence type="ECO:0000313" key="9">
    <source>
        <dbReference type="Proteomes" id="UP001165063"/>
    </source>
</evidence>
<reference evidence="8" key="1">
    <citation type="submission" date="2023-04" db="EMBL/GenBank/DDBJ databases">
        <title>Ambrosiozyma monospora NBRC 1965.</title>
        <authorList>
            <person name="Ichikawa N."/>
            <person name="Sato H."/>
            <person name="Tonouchi N."/>
        </authorList>
    </citation>
    <scope>NUCLEOTIDE SEQUENCE</scope>
    <source>
        <strain evidence="8">NBRC 1965</strain>
    </source>
</reference>
<dbReference type="GO" id="GO:0005524">
    <property type="term" value="F:ATP binding"/>
    <property type="evidence" value="ECO:0007669"/>
    <property type="project" value="UniProtKB-UniRule"/>
</dbReference>
<dbReference type="OrthoDB" id="1470711at2759"/>
<dbReference type="SUPFAM" id="SSF52540">
    <property type="entry name" value="P-loop containing nucleoside triphosphate hydrolases"/>
    <property type="match status" value="1"/>
</dbReference>
<dbReference type="GO" id="GO:0016787">
    <property type="term" value="F:hydrolase activity"/>
    <property type="evidence" value="ECO:0007669"/>
    <property type="project" value="UniProtKB-UniRule"/>
</dbReference>
<evidence type="ECO:0000256" key="3">
    <source>
        <dbReference type="ARBA" id="ARBA00022806"/>
    </source>
</evidence>
<keyword evidence="9" id="KW-1185">Reference proteome</keyword>
<dbReference type="InterPro" id="IPR000212">
    <property type="entry name" value="DNA_helicase_UvrD/REP"/>
</dbReference>
<keyword evidence="1 6" id="KW-0547">Nucleotide-binding</keyword>
<keyword evidence="4 6" id="KW-0067">ATP-binding</keyword>
<evidence type="ECO:0000256" key="4">
    <source>
        <dbReference type="ARBA" id="ARBA00022840"/>
    </source>
</evidence>
<comment type="caution">
    <text evidence="8">The sequence shown here is derived from an EMBL/GenBank/DDBJ whole genome shotgun (WGS) entry which is preliminary data.</text>
</comment>
<dbReference type="InterPro" id="IPR014016">
    <property type="entry name" value="UvrD-like_ATP-bd"/>
</dbReference>
<evidence type="ECO:0000256" key="2">
    <source>
        <dbReference type="ARBA" id="ARBA00022801"/>
    </source>
</evidence>
<proteinExistence type="predicted"/>
<dbReference type="PROSITE" id="PS51198">
    <property type="entry name" value="UVRD_HELICASE_ATP_BIND"/>
    <property type="match status" value="1"/>
</dbReference>
<dbReference type="Gene3D" id="3.40.50.300">
    <property type="entry name" value="P-loop containing nucleotide triphosphate hydrolases"/>
    <property type="match status" value="1"/>
</dbReference>
<keyword evidence="2 6" id="KW-0378">Hydrolase</keyword>
<dbReference type="AlphaFoldDB" id="A0A9W6YVH7"/>
<dbReference type="GO" id="GO:0043138">
    <property type="term" value="F:3'-5' DNA helicase activity"/>
    <property type="evidence" value="ECO:0007669"/>
    <property type="project" value="TreeGrafter"/>
</dbReference>
<evidence type="ECO:0000259" key="7">
    <source>
        <dbReference type="PROSITE" id="PS51198"/>
    </source>
</evidence>
<keyword evidence="5" id="KW-0238">DNA-binding</keyword>
<gene>
    <name evidence="8" type="ORF">Amon01_000248600</name>
</gene>
<keyword evidence="3 6" id="KW-0347">Helicase</keyword>
<protein>
    <submittedName>
        <fullName evidence="8">Unnamed protein product</fullName>
    </submittedName>
</protein>
<organism evidence="8 9">
    <name type="scientific">Ambrosiozyma monospora</name>
    <name type="common">Yeast</name>
    <name type="synonym">Endomycopsis monosporus</name>
    <dbReference type="NCBI Taxonomy" id="43982"/>
    <lineage>
        <taxon>Eukaryota</taxon>
        <taxon>Fungi</taxon>
        <taxon>Dikarya</taxon>
        <taxon>Ascomycota</taxon>
        <taxon>Saccharomycotina</taxon>
        <taxon>Pichiomycetes</taxon>
        <taxon>Pichiales</taxon>
        <taxon>Pichiaceae</taxon>
        <taxon>Ambrosiozyma</taxon>
    </lineage>
</organism>
<dbReference type="InterPro" id="IPR013986">
    <property type="entry name" value="DExx_box_DNA_helicase_dom_sf"/>
</dbReference>
<dbReference type="Proteomes" id="UP001165063">
    <property type="component" value="Unassembled WGS sequence"/>
</dbReference>